<keyword evidence="3" id="KW-1185">Reference proteome</keyword>
<keyword evidence="1" id="KW-1133">Transmembrane helix</keyword>
<feature type="transmembrane region" description="Helical" evidence="1">
    <location>
        <begin position="101"/>
        <end position="119"/>
    </location>
</feature>
<name>A0A941ITC9_9ACTN</name>
<keyword evidence="1" id="KW-0472">Membrane</keyword>
<dbReference type="Proteomes" id="UP000675781">
    <property type="component" value="Unassembled WGS sequence"/>
</dbReference>
<accession>A0A941ITC9</accession>
<evidence type="ECO:0000313" key="3">
    <source>
        <dbReference type="Proteomes" id="UP000675781"/>
    </source>
</evidence>
<dbReference type="AlphaFoldDB" id="A0A941ITC9"/>
<evidence type="ECO:0000313" key="2">
    <source>
        <dbReference type="EMBL" id="MBR7837477.1"/>
    </source>
</evidence>
<evidence type="ECO:0000256" key="1">
    <source>
        <dbReference type="SAM" id="Phobius"/>
    </source>
</evidence>
<dbReference type="EMBL" id="JAGSOG010000207">
    <property type="protein sequence ID" value="MBR7837477.1"/>
    <property type="molecule type" value="Genomic_DNA"/>
</dbReference>
<reference evidence="2" key="1">
    <citation type="submission" date="2021-04" db="EMBL/GenBank/DDBJ databases">
        <title>Genome based classification of Actinospica acidithermotolerans sp. nov., an actinobacterium isolated from an Indonesian hot spring.</title>
        <authorList>
            <person name="Kusuma A.B."/>
            <person name="Putra K.E."/>
            <person name="Nafisah S."/>
            <person name="Loh J."/>
            <person name="Nouioui I."/>
            <person name="Goodfellow M."/>
        </authorList>
    </citation>
    <scope>NUCLEOTIDE SEQUENCE</scope>
    <source>
        <strain evidence="2">CSCA 57</strain>
    </source>
</reference>
<feature type="transmembrane region" description="Helical" evidence="1">
    <location>
        <begin position="78"/>
        <end position="95"/>
    </location>
</feature>
<organism evidence="2 3">
    <name type="scientific">Actinospica durhamensis</name>
    <dbReference type="NCBI Taxonomy" id="1508375"/>
    <lineage>
        <taxon>Bacteria</taxon>
        <taxon>Bacillati</taxon>
        <taxon>Actinomycetota</taxon>
        <taxon>Actinomycetes</taxon>
        <taxon>Catenulisporales</taxon>
        <taxon>Actinospicaceae</taxon>
        <taxon>Actinospica</taxon>
    </lineage>
</organism>
<protein>
    <submittedName>
        <fullName evidence="2">Uncharacterized protein</fullName>
    </submittedName>
</protein>
<dbReference type="RefSeq" id="WP_212531942.1">
    <property type="nucleotide sequence ID" value="NZ_JAGSOG010000207.1"/>
</dbReference>
<proteinExistence type="predicted"/>
<sequence length="128" mass="13071">MSAPATPRPATVTGAAAATALPGAALTVFGIVELFDGLFGHPLSRAMAATLAVIYVLLGLGVMHVARGLLGCHAWARTPSLMTHLLIGGVAYWMFQGGYDVAAVLSIAYAVAGIALLFAPGSHKVLTR</sequence>
<comment type="caution">
    <text evidence="2">The sequence shown here is derived from an EMBL/GenBank/DDBJ whole genome shotgun (WGS) entry which is preliminary data.</text>
</comment>
<gene>
    <name evidence="2" type="ORF">KDL01_29630</name>
</gene>
<feature type="transmembrane region" description="Helical" evidence="1">
    <location>
        <begin position="46"/>
        <end position="66"/>
    </location>
</feature>
<keyword evidence="1" id="KW-0812">Transmembrane</keyword>